<dbReference type="KEGG" id="hpel:HZS54_13555"/>
<comment type="similarity">
    <text evidence="1">Belongs to the ABC transporter superfamily.</text>
</comment>
<feature type="compositionally biased region" description="Low complexity" evidence="5">
    <location>
        <begin position="310"/>
        <end position="325"/>
    </location>
</feature>
<sequence>MTATLVAEDVRRSYGETVALDGVSLSVDAGEVFALVGPNGAGKTTLVRALTGTTDAEGTVELFGADPRDVDRERVGLLPQAFDPPARLTARELLDYYAGLYDEARSVDAVLSDVGLADDADTWYEDLSGGQQRRTCVGSALVNDPDLLFLDEPTTGIDPAGRRALWDLLESLADGGTTIVLTTHDMAEAHRLADRVGLLADGRLVAADDPDTLVAEYGGESRLVVETGADPAALDLEFPAERTGDSLVVSEVPPEAIGEVVDALGDAGASYDALTWSEPDLEDVYLELASTAGEYGYRGATGRTDRHGDAPAADADGAATAEGER</sequence>
<dbReference type="Proteomes" id="UP000509346">
    <property type="component" value="Chromosome"/>
</dbReference>
<keyword evidence="3" id="KW-0547">Nucleotide-binding</keyword>
<gene>
    <name evidence="7" type="ORF">HZS54_13555</name>
</gene>
<dbReference type="Gene3D" id="3.40.50.300">
    <property type="entry name" value="P-loop containing nucleotide triphosphate hydrolases"/>
    <property type="match status" value="1"/>
</dbReference>
<feature type="region of interest" description="Disordered" evidence="5">
    <location>
        <begin position="297"/>
        <end position="325"/>
    </location>
</feature>
<dbReference type="RefSeq" id="WP_179917653.1">
    <property type="nucleotide sequence ID" value="NZ_CP058909.1"/>
</dbReference>
<evidence type="ECO:0000256" key="4">
    <source>
        <dbReference type="ARBA" id="ARBA00022840"/>
    </source>
</evidence>
<dbReference type="AlphaFoldDB" id="A0A7D5PEZ3"/>
<dbReference type="Pfam" id="PF00005">
    <property type="entry name" value="ABC_tran"/>
    <property type="match status" value="1"/>
</dbReference>
<accession>A0A7D5PEZ3</accession>
<dbReference type="GO" id="GO:0005524">
    <property type="term" value="F:ATP binding"/>
    <property type="evidence" value="ECO:0007669"/>
    <property type="project" value="UniProtKB-KW"/>
</dbReference>
<evidence type="ECO:0000256" key="1">
    <source>
        <dbReference type="ARBA" id="ARBA00005417"/>
    </source>
</evidence>
<evidence type="ECO:0000256" key="2">
    <source>
        <dbReference type="ARBA" id="ARBA00022448"/>
    </source>
</evidence>
<dbReference type="PANTHER" id="PTHR42711">
    <property type="entry name" value="ABC TRANSPORTER ATP-BINDING PROTEIN"/>
    <property type="match status" value="1"/>
</dbReference>
<feature type="domain" description="ABC transporter" evidence="6">
    <location>
        <begin position="5"/>
        <end position="226"/>
    </location>
</feature>
<dbReference type="InterPro" id="IPR027417">
    <property type="entry name" value="P-loop_NTPase"/>
</dbReference>
<keyword evidence="2" id="KW-0813">Transport</keyword>
<keyword evidence="8" id="KW-1185">Reference proteome</keyword>
<protein>
    <submittedName>
        <fullName evidence="7">ABC transporter ATP-binding protein</fullName>
    </submittedName>
</protein>
<evidence type="ECO:0000313" key="8">
    <source>
        <dbReference type="Proteomes" id="UP000509346"/>
    </source>
</evidence>
<dbReference type="OrthoDB" id="87732at2157"/>
<evidence type="ECO:0000256" key="5">
    <source>
        <dbReference type="SAM" id="MobiDB-lite"/>
    </source>
</evidence>
<dbReference type="SUPFAM" id="SSF52540">
    <property type="entry name" value="P-loop containing nucleoside triphosphate hydrolases"/>
    <property type="match status" value="1"/>
</dbReference>
<dbReference type="EMBL" id="CP058909">
    <property type="protein sequence ID" value="QLH82580.1"/>
    <property type="molecule type" value="Genomic_DNA"/>
</dbReference>
<dbReference type="SMART" id="SM00382">
    <property type="entry name" value="AAA"/>
    <property type="match status" value="1"/>
</dbReference>
<evidence type="ECO:0000259" key="6">
    <source>
        <dbReference type="PROSITE" id="PS50893"/>
    </source>
</evidence>
<dbReference type="InterPro" id="IPR003439">
    <property type="entry name" value="ABC_transporter-like_ATP-bd"/>
</dbReference>
<dbReference type="InterPro" id="IPR050763">
    <property type="entry name" value="ABC_transporter_ATP-binding"/>
</dbReference>
<evidence type="ECO:0000256" key="3">
    <source>
        <dbReference type="ARBA" id="ARBA00022741"/>
    </source>
</evidence>
<proteinExistence type="inferred from homology"/>
<organism evidence="7 8">
    <name type="scientific">Halosimplex pelagicum</name>
    <dbReference type="NCBI Taxonomy" id="869886"/>
    <lineage>
        <taxon>Archaea</taxon>
        <taxon>Methanobacteriati</taxon>
        <taxon>Methanobacteriota</taxon>
        <taxon>Stenosarchaea group</taxon>
        <taxon>Halobacteria</taxon>
        <taxon>Halobacteriales</taxon>
        <taxon>Haloarculaceae</taxon>
        <taxon>Halosimplex</taxon>
    </lineage>
</organism>
<evidence type="ECO:0000313" key="7">
    <source>
        <dbReference type="EMBL" id="QLH82580.1"/>
    </source>
</evidence>
<reference evidence="7 8" key="1">
    <citation type="submission" date="2020-07" db="EMBL/GenBank/DDBJ databases">
        <title>Halosimplex litoreum sp. nov. and Halosimplex rubrum sp. nov., isolated from different salt environments.</title>
        <authorList>
            <person name="Cui H."/>
        </authorList>
    </citation>
    <scope>NUCLEOTIDE SEQUENCE [LARGE SCALE GENOMIC DNA]</scope>
    <source>
        <strain evidence="7 8">R2</strain>
    </source>
</reference>
<dbReference type="CDD" id="cd03230">
    <property type="entry name" value="ABC_DR_subfamily_A"/>
    <property type="match status" value="1"/>
</dbReference>
<keyword evidence="4 7" id="KW-0067">ATP-binding</keyword>
<dbReference type="GO" id="GO:0016887">
    <property type="term" value="F:ATP hydrolysis activity"/>
    <property type="evidence" value="ECO:0007669"/>
    <property type="project" value="InterPro"/>
</dbReference>
<dbReference type="InterPro" id="IPR003593">
    <property type="entry name" value="AAA+_ATPase"/>
</dbReference>
<name>A0A7D5PEZ3_9EURY</name>
<dbReference type="GeneID" id="56083634"/>
<dbReference type="PROSITE" id="PS50893">
    <property type="entry name" value="ABC_TRANSPORTER_2"/>
    <property type="match status" value="1"/>
</dbReference>
<dbReference type="PANTHER" id="PTHR42711:SF5">
    <property type="entry name" value="ABC TRANSPORTER ATP-BINDING PROTEIN NATA"/>
    <property type="match status" value="1"/>
</dbReference>